<dbReference type="GO" id="GO:0005634">
    <property type="term" value="C:nucleus"/>
    <property type="evidence" value="ECO:0007669"/>
    <property type="project" value="UniProtKB-SubCell"/>
</dbReference>
<proteinExistence type="predicted"/>
<dbReference type="PANTHER" id="PTHR45959:SF35">
    <property type="entry name" value="MYC-TYPE, BASIC HELIX-LOOP-HELIX (BHLH) DOMAIN-CONTAINING PROTEIN-RELATED"/>
    <property type="match status" value="1"/>
</dbReference>
<sequence length="303" mass="34172">MGLKYTSPSLKGYLELNILRSQVVMDLSPVWLSEMETEEIGFMNENMTPMDQSFKKRCSIIQKRSPTPEPLIATSLPSSNTFTISFGDLKPKNEMLQINDSLGYEAVGATKVPIMPRNPIQAQDHVLAERKRREKLNRHFISLSSLIPKLKKMDKASVLEDASTYIKELQDRVKELEELSGTKRKNVQESVISIRRSRVSTSDDEYYSSDETNSEDNTHLCKLSPEIEVRMSGSSVLVKIQSQKNFSTLMKALTQMQKLGLSIISSSAMPFAKTTLLINIVAQIKDDFCMTAAELVKNLQQVI</sequence>
<protein>
    <recommendedName>
        <fullName evidence="6">BHLH domain-containing protein</fullName>
    </recommendedName>
</protein>
<evidence type="ECO:0000313" key="8">
    <source>
        <dbReference type="Proteomes" id="UP001157418"/>
    </source>
</evidence>
<dbReference type="GO" id="GO:0046983">
    <property type="term" value="F:protein dimerization activity"/>
    <property type="evidence" value="ECO:0007669"/>
    <property type="project" value="InterPro"/>
</dbReference>
<reference evidence="7 8" key="1">
    <citation type="submission" date="2022-01" db="EMBL/GenBank/DDBJ databases">
        <authorList>
            <person name="Xiong W."/>
            <person name="Schranz E."/>
        </authorList>
    </citation>
    <scope>NUCLEOTIDE SEQUENCE [LARGE SCALE GENOMIC DNA]</scope>
</reference>
<dbReference type="Gene3D" id="4.10.280.10">
    <property type="entry name" value="Helix-loop-helix DNA-binding domain"/>
    <property type="match status" value="1"/>
</dbReference>
<keyword evidence="2" id="KW-0805">Transcription regulation</keyword>
<evidence type="ECO:0000256" key="4">
    <source>
        <dbReference type="ARBA" id="ARBA00023242"/>
    </source>
</evidence>
<feature type="domain" description="BHLH" evidence="6">
    <location>
        <begin position="120"/>
        <end position="169"/>
    </location>
</feature>
<accession>A0AAU9M732</accession>
<name>A0AAU9M732_9ASTR</name>
<dbReference type="SUPFAM" id="SSF47459">
    <property type="entry name" value="HLH, helix-loop-helix DNA-binding domain"/>
    <property type="match status" value="1"/>
</dbReference>
<evidence type="ECO:0000259" key="6">
    <source>
        <dbReference type="PROSITE" id="PS50888"/>
    </source>
</evidence>
<organism evidence="7 8">
    <name type="scientific">Lactuca virosa</name>
    <dbReference type="NCBI Taxonomy" id="75947"/>
    <lineage>
        <taxon>Eukaryota</taxon>
        <taxon>Viridiplantae</taxon>
        <taxon>Streptophyta</taxon>
        <taxon>Embryophyta</taxon>
        <taxon>Tracheophyta</taxon>
        <taxon>Spermatophyta</taxon>
        <taxon>Magnoliopsida</taxon>
        <taxon>eudicotyledons</taxon>
        <taxon>Gunneridae</taxon>
        <taxon>Pentapetalae</taxon>
        <taxon>asterids</taxon>
        <taxon>campanulids</taxon>
        <taxon>Asterales</taxon>
        <taxon>Asteraceae</taxon>
        <taxon>Cichorioideae</taxon>
        <taxon>Cichorieae</taxon>
        <taxon>Lactucinae</taxon>
        <taxon>Lactuca</taxon>
    </lineage>
</organism>
<comment type="subcellular location">
    <subcellularLocation>
        <location evidence="1">Nucleus</location>
    </subcellularLocation>
</comment>
<dbReference type="AlphaFoldDB" id="A0AAU9M732"/>
<evidence type="ECO:0000313" key="7">
    <source>
        <dbReference type="EMBL" id="CAH1421291.1"/>
    </source>
</evidence>
<dbReference type="InterPro" id="IPR052610">
    <property type="entry name" value="bHLH_transcription_regulator"/>
</dbReference>
<comment type="caution">
    <text evidence="7">The sequence shown here is derived from an EMBL/GenBank/DDBJ whole genome shotgun (WGS) entry which is preliminary data.</text>
</comment>
<keyword evidence="3" id="KW-0804">Transcription</keyword>
<dbReference type="InterPro" id="IPR011598">
    <property type="entry name" value="bHLH_dom"/>
</dbReference>
<gene>
    <name evidence="7" type="ORF">LVIROSA_LOCUS8701</name>
</gene>
<dbReference type="PROSITE" id="PS50888">
    <property type="entry name" value="BHLH"/>
    <property type="match status" value="1"/>
</dbReference>
<dbReference type="Proteomes" id="UP001157418">
    <property type="component" value="Unassembled WGS sequence"/>
</dbReference>
<dbReference type="Pfam" id="PF00010">
    <property type="entry name" value="HLH"/>
    <property type="match status" value="1"/>
</dbReference>
<keyword evidence="5" id="KW-0175">Coiled coil</keyword>
<evidence type="ECO:0000256" key="3">
    <source>
        <dbReference type="ARBA" id="ARBA00023163"/>
    </source>
</evidence>
<keyword evidence="8" id="KW-1185">Reference proteome</keyword>
<evidence type="ECO:0000256" key="2">
    <source>
        <dbReference type="ARBA" id="ARBA00023015"/>
    </source>
</evidence>
<dbReference type="SMART" id="SM00353">
    <property type="entry name" value="HLH"/>
    <property type="match status" value="1"/>
</dbReference>
<evidence type="ECO:0000256" key="5">
    <source>
        <dbReference type="SAM" id="Coils"/>
    </source>
</evidence>
<keyword evidence="4" id="KW-0539">Nucleus</keyword>
<dbReference type="EMBL" id="CAKMRJ010001112">
    <property type="protein sequence ID" value="CAH1421291.1"/>
    <property type="molecule type" value="Genomic_DNA"/>
</dbReference>
<dbReference type="InterPro" id="IPR036638">
    <property type="entry name" value="HLH_DNA-bd_sf"/>
</dbReference>
<dbReference type="PANTHER" id="PTHR45959">
    <property type="entry name" value="BHLH TRANSCRIPTION FACTOR"/>
    <property type="match status" value="1"/>
</dbReference>
<feature type="coiled-coil region" evidence="5">
    <location>
        <begin position="159"/>
        <end position="186"/>
    </location>
</feature>
<evidence type="ECO:0000256" key="1">
    <source>
        <dbReference type="ARBA" id="ARBA00004123"/>
    </source>
</evidence>